<reference evidence="1 2" key="1">
    <citation type="submission" date="2017-10" db="EMBL/GenBank/DDBJ databases">
        <title>Draft genome of Longibacter Salinarum.</title>
        <authorList>
            <person name="Goh K.M."/>
            <person name="Shamsir M.S."/>
            <person name="Lim S.W."/>
        </authorList>
    </citation>
    <scope>NUCLEOTIDE SEQUENCE [LARGE SCALE GENOMIC DNA]</scope>
    <source>
        <strain evidence="1 2">KCTC 52045</strain>
    </source>
</reference>
<dbReference type="EMBL" id="PDEQ01000002">
    <property type="protein sequence ID" value="PEN14153.1"/>
    <property type="molecule type" value="Genomic_DNA"/>
</dbReference>
<organism evidence="1 2">
    <name type="scientific">Longibacter salinarum</name>
    <dbReference type="NCBI Taxonomy" id="1850348"/>
    <lineage>
        <taxon>Bacteria</taxon>
        <taxon>Pseudomonadati</taxon>
        <taxon>Rhodothermota</taxon>
        <taxon>Rhodothermia</taxon>
        <taxon>Rhodothermales</taxon>
        <taxon>Salisaetaceae</taxon>
        <taxon>Longibacter</taxon>
    </lineage>
</organism>
<dbReference type="SUPFAM" id="SSF159238">
    <property type="entry name" value="SO1590-like"/>
    <property type="match status" value="1"/>
</dbReference>
<keyword evidence="2" id="KW-1185">Reference proteome</keyword>
<evidence type="ECO:0000313" key="1">
    <source>
        <dbReference type="EMBL" id="PEN14153.1"/>
    </source>
</evidence>
<name>A0A2A8CZY2_9BACT</name>
<dbReference type="AlphaFoldDB" id="A0A2A8CZY2"/>
<sequence length="140" mass="14991">MIINGDFEIISWDEETYSNVGERAKMTRASVSQSFEGDFEGDGQVEYLMAYSDDTTARFVGQQWISGHVGERTGSVVLQISGTFDGETAQATWTVVDGTGTEDFRGVTGQGGFTAPLGDRAAYTFDLTFPDAGSSDAAAE</sequence>
<dbReference type="OrthoDB" id="882224at2"/>
<evidence type="ECO:0000313" key="2">
    <source>
        <dbReference type="Proteomes" id="UP000220102"/>
    </source>
</evidence>
<gene>
    <name evidence="1" type="ORF">CRI94_03685</name>
</gene>
<proteinExistence type="predicted"/>
<dbReference type="Gene3D" id="2.40.350.10">
    <property type="entry name" value="SO1590-like"/>
    <property type="match status" value="1"/>
</dbReference>
<dbReference type="RefSeq" id="WP_098074329.1">
    <property type="nucleotide sequence ID" value="NZ_PDEQ01000002.1"/>
</dbReference>
<protein>
    <recommendedName>
        <fullName evidence="3">DUF3224 domain-containing protein</fullName>
    </recommendedName>
</protein>
<dbReference type="Proteomes" id="UP000220102">
    <property type="component" value="Unassembled WGS sequence"/>
</dbReference>
<evidence type="ECO:0008006" key="3">
    <source>
        <dbReference type="Google" id="ProtNLM"/>
    </source>
</evidence>
<dbReference type="InterPro" id="IPR021607">
    <property type="entry name" value="DUF3224"/>
</dbReference>
<dbReference type="Pfam" id="PF11528">
    <property type="entry name" value="DUF3224"/>
    <property type="match status" value="1"/>
</dbReference>
<comment type="caution">
    <text evidence="1">The sequence shown here is derived from an EMBL/GenBank/DDBJ whole genome shotgun (WGS) entry which is preliminary data.</text>
</comment>
<accession>A0A2A8CZY2</accession>
<dbReference type="InterPro" id="IPR023159">
    <property type="entry name" value="SO1590-like_sf"/>
</dbReference>